<comment type="subcellular location">
    <subcellularLocation>
        <location evidence="1">Nucleus</location>
    </subcellularLocation>
</comment>
<dbReference type="CDD" id="cd07765">
    <property type="entry name" value="KRAB_A-box"/>
    <property type="match status" value="1"/>
</dbReference>
<feature type="domain" description="C2H2-type" evidence="12">
    <location>
        <begin position="421"/>
        <end position="448"/>
    </location>
</feature>
<evidence type="ECO:0000256" key="8">
    <source>
        <dbReference type="ARBA" id="ARBA00023125"/>
    </source>
</evidence>
<dbReference type="PROSITE" id="PS50805">
    <property type="entry name" value="KRAB"/>
    <property type="match status" value="1"/>
</dbReference>
<dbReference type="SMART" id="SM00355">
    <property type="entry name" value="ZnF_C2H2"/>
    <property type="match status" value="4"/>
</dbReference>
<accession>A0AAV7VW75</accession>
<evidence type="ECO:0000256" key="5">
    <source>
        <dbReference type="ARBA" id="ARBA00022771"/>
    </source>
</evidence>
<dbReference type="SMART" id="SM00349">
    <property type="entry name" value="KRAB"/>
    <property type="match status" value="1"/>
</dbReference>
<evidence type="ECO:0000256" key="7">
    <source>
        <dbReference type="ARBA" id="ARBA00023015"/>
    </source>
</evidence>
<keyword evidence="9" id="KW-0804">Transcription</keyword>
<keyword evidence="7" id="KW-0805">Transcription regulation</keyword>
<evidence type="ECO:0000256" key="3">
    <source>
        <dbReference type="ARBA" id="ARBA00022723"/>
    </source>
</evidence>
<evidence type="ECO:0000256" key="10">
    <source>
        <dbReference type="ARBA" id="ARBA00023242"/>
    </source>
</evidence>
<protein>
    <submittedName>
        <fullName evidence="14">Uncharacterized protein</fullName>
    </submittedName>
</protein>
<name>A0AAV7VW75_PLEWA</name>
<dbReference type="Gene3D" id="6.10.140.140">
    <property type="match status" value="1"/>
</dbReference>
<dbReference type="PROSITE" id="PS50157">
    <property type="entry name" value="ZINC_FINGER_C2H2_2"/>
    <property type="match status" value="4"/>
</dbReference>
<evidence type="ECO:0000256" key="11">
    <source>
        <dbReference type="PROSITE-ProRule" id="PRU00042"/>
    </source>
</evidence>
<keyword evidence="3" id="KW-0479">Metal-binding</keyword>
<keyword evidence="10" id="KW-0539">Nucleus</keyword>
<feature type="domain" description="C2H2-type" evidence="12">
    <location>
        <begin position="449"/>
        <end position="476"/>
    </location>
</feature>
<evidence type="ECO:0000256" key="6">
    <source>
        <dbReference type="ARBA" id="ARBA00022833"/>
    </source>
</evidence>
<keyword evidence="8" id="KW-0238">DNA-binding</keyword>
<dbReference type="InterPro" id="IPR036236">
    <property type="entry name" value="Znf_C2H2_sf"/>
</dbReference>
<dbReference type="GO" id="GO:0005634">
    <property type="term" value="C:nucleus"/>
    <property type="evidence" value="ECO:0007669"/>
    <property type="project" value="UniProtKB-SubCell"/>
</dbReference>
<dbReference type="FunFam" id="3.30.160.60:FF:000862">
    <property type="entry name" value="zinc finger protein 697"/>
    <property type="match status" value="1"/>
</dbReference>
<reference evidence="14" key="1">
    <citation type="journal article" date="2022" name="bioRxiv">
        <title>Sequencing and chromosome-scale assembly of the giantPleurodeles waltlgenome.</title>
        <authorList>
            <person name="Brown T."/>
            <person name="Elewa A."/>
            <person name="Iarovenko S."/>
            <person name="Subramanian E."/>
            <person name="Araus A.J."/>
            <person name="Petzold A."/>
            <person name="Susuki M."/>
            <person name="Suzuki K.-i.T."/>
            <person name="Hayashi T."/>
            <person name="Toyoda A."/>
            <person name="Oliveira C."/>
            <person name="Osipova E."/>
            <person name="Leigh N.D."/>
            <person name="Simon A."/>
            <person name="Yun M.H."/>
        </authorList>
    </citation>
    <scope>NUCLEOTIDE SEQUENCE</scope>
    <source>
        <strain evidence="14">20211129_DDA</strain>
        <tissue evidence="14">Liver</tissue>
    </source>
</reference>
<dbReference type="SUPFAM" id="SSF109640">
    <property type="entry name" value="KRAB domain (Kruppel-associated box)"/>
    <property type="match status" value="1"/>
</dbReference>
<dbReference type="FunFam" id="3.30.160.60:FF:000100">
    <property type="entry name" value="Zinc finger 45-like"/>
    <property type="match status" value="1"/>
</dbReference>
<keyword evidence="15" id="KW-1185">Reference proteome</keyword>
<dbReference type="PANTHER" id="PTHR24381:SF269">
    <property type="entry name" value="ZINC FINGER PROTEIN 398"/>
    <property type="match status" value="1"/>
</dbReference>
<evidence type="ECO:0000259" key="12">
    <source>
        <dbReference type="PROSITE" id="PS50157"/>
    </source>
</evidence>
<dbReference type="InterPro" id="IPR013087">
    <property type="entry name" value="Znf_C2H2_type"/>
</dbReference>
<keyword evidence="4" id="KW-0677">Repeat</keyword>
<dbReference type="PANTHER" id="PTHR24381">
    <property type="entry name" value="ZINC FINGER PROTEIN"/>
    <property type="match status" value="1"/>
</dbReference>
<dbReference type="Pfam" id="PF01352">
    <property type="entry name" value="KRAB"/>
    <property type="match status" value="1"/>
</dbReference>
<evidence type="ECO:0000259" key="13">
    <source>
        <dbReference type="PROSITE" id="PS50805"/>
    </source>
</evidence>
<dbReference type="FunFam" id="3.30.160.60:FF:000322">
    <property type="entry name" value="GDNF-inducible zinc finger protein 1"/>
    <property type="match status" value="1"/>
</dbReference>
<evidence type="ECO:0000313" key="15">
    <source>
        <dbReference type="Proteomes" id="UP001066276"/>
    </source>
</evidence>
<dbReference type="GO" id="GO:0008270">
    <property type="term" value="F:zinc ion binding"/>
    <property type="evidence" value="ECO:0007669"/>
    <property type="project" value="UniProtKB-KW"/>
</dbReference>
<evidence type="ECO:0000256" key="2">
    <source>
        <dbReference type="ARBA" id="ARBA00006991"/>
    </source>
</evidence>
<dbReference type="InterPro" id="IPR001909">
    <property type="entry name" value="KRAB"/>
</dbReference>
<dbReference type="GO" id="GO:0000977">
    <property type="term" value="F:RNA polymerase II transcription regulatory region sequence-specific DNA binding"/>
    <property type="evidence" value="ECO:0007669"/>
    <property type="project" value="TreeGrafter"/>
</dbReference>
<dbReference type="Proteomes" id="UP001066276">
    <property type="component" value="Chromosome 1_2"/>
</dbReference>
<organism evidence="14 15">
    <name type="scientific">Pleurodeles waltl</name>
    <name type="common">Iberian ribbed newt</name>
    <dbReference type="NCBI Taxonomy" id="8319"/>
    <lineage>
        <taxon>Eukaryota</taxon>
        <taxon>Metazoa</taxon>
        <taxon>Chordata</taxon>
        <taxon>Craniata</taxon>
        <taxon>Vertebrata</taxon>
        <taxon>Euteleostomi</taxon>
        <taxon>Amphibia</taxon>
        <taxon>Batrachia</taxon>
        <taxon>Caudata</taxon>
        <taxon>Salamandroidea</taxon>
        <taxon>Salamandridae</taxon>
        <taxon>Pleurodelinae</taxon>
        <taxon>Pleurodeles</taxon>
    </lineage>
</organism>
<dbReference type="GO" id="GO:0000981">
    <property type="term" value="F:DNA-binding transcription factor activity, RNA polymerase II-specific"/>
    <property type="evidence" value="ECO:0007669"/>
    <property type="project" value="TreeGrafter"/>
</dbReference>
<sequence>MFFAPVRFPQHTTGADAAAALHSATSAPSRTFLLHGFFSSKREMNGQDSDEAQVKFREVAAFFSEEEWKLLHRWQKEFYKNVMKEIHQALISLGYQIVNPDTLLKIYKGKEACIEDSLDPERTDIKDAILSSHPVVYPDILFRITQEDSVCRDECSSVETEIRNRSSACFPVVSSVFSLASEDKKLRHMNYQRKRESINHSSRMPFFPADVCSRDEDEHSMRLMDHSCPVGEDRLAAPSSGRAVSPATVVVCIEEDEETSSTDHPDVEIIESTSSPVGHEVMNRQRKCVASAQFTNKNQPCKASSGTTNIKGLQNYHKRSNIKNHLWAENYVQLKQEKTAQYKGDFSKSELFRLQQQRTKIGMSQKYNEYESNMRNSRFLGFLPNAQQNQSQYTCPECNKSCRLKRELLRHMETHSRERIFACPDCDKTFFRKTNLMTHSRTHTGEKPYACHICNKRFSRKDNLNGHIRIHTGERPYKCTECGRSFTWKGDLNQHRRKHT</sequence>
<feature type="domain" description="C2H2-type" evidence="12">
    <location>
        <begin position="393"/>
        <end position="420"/>
    </location>
</feature>
<dbReference type="InterPro" id="IPR036051">
    <property type="entry name" value="KRAB_dom_sf"/>
</dbReference>
<dbReference type="EMBL" id="JANPWB010000002">
    <property type="protein sequence ID" value="KAJ1204781.1"/>
    <property type="molecule type" value="Genomic_DNA"/>
</dbReference>
<evidence type="ECO:0000256" key="1">
    <source>
        <dbReference type="ARBA" id="ARBA00004123"/>
    </source>
</evidence>
<feature type="domain" description="KRAB" evidence="13">
    <location>
        <begin position="54"/>
        <end position="125"/>
    </location>
</feature>
<dbReference type="AlphaFoldDB" id="A0AAV7VW75"/>
<dbReference type="Pfam" id="PF00096">
    <property type="entry name" value="zf-C2H2"/>
    <property type="match status" value="4"/>
</dbReference>
<feature type="domain" description="C2H2-type" evidence="12">
    <location>
        <begin position="477"/>
        <end position="500"/>
    </location>
</feature>
<evidence type="ECO:0000313" key="14">
    <source>
        <dbReference type="EMBL" id="KAJ1204781.1"/>
    </source>
</evidence>
<evidence type="ECO:0000256" key="4">
    <source>
        <dbReference type="ARBA" id="ARBA00022737"/>
    </source>
</evidence>
<dbReference type="Gene3D" id="3.30.160.60">
    <property type="entry name" value="Classic Zinc Finger"/>
    <property type="match status" value="4"/>
</dbReference>
<comment type="caution">
    <text evidence="14">The sequence shown here is derived from an EMBL/GenBank/DDBJ whole genome shotgun (WGS) entry which is preliminary data.</text>
</comment>
<dbReference type="PROSITE" id="PS00028">
    <property type="entry name" value="ZINC_FINGER_C2H2_1"/>
    <property type="match status" value="4"/>
</dbReference>
<keyword evidence="5 11" id="KW-0863">Zinc-finger</keyword>
<evidence type="ECO:0000256" key="9">
    <source>
        <dbReference type="ARBA" id="ARBA00023163"/>
    </source>
</evidence>
<proteinExistence type="inferred from homology"/>
<keyword evidence="6" id="KW-0862">Zinc</keyword>
<dbReference type="SUPFAM" id="SSF57667">
    <property type="entry name" value="beta-beta-alpha zinc fingers"/>
    <property type="match status" value="2"/>
</dbReference>
<comment type="similarity">
    <text evidence="2">Belongs to the krueppel C2H2-type zinc-finger protein family.</text>
</comment>
<gene>
    <name evidence="14" type="ORF">NDU88_000219</name>
</gene>
<dbReference type="FunFam" id="3.30.160.60:FF:000912">
    <property type="entry name" value="Zinc finger protein 660"/>
    <property type="match status" value="1"/>
</dbReference>